<reference evidence="2 3" key="1">
    <citation type="journal article" date="2011" name="Science">
        <title>The ecoresponsive genome of Daphnia pulex.</title>
        <authorList>
            <person name="Colbourne J.K."/>
            <person name="Pfrender M.E."/>
            <person name="Gilbert D."/>
            <person name="Thomas W.K."/>
            <person name="Tucker A."/>
            <person name="Oakley T.H."/>
            <person name="Tokishita S."/>
            <person name="Aerts A."/>
            <person name="Arnold G.J."/>
            <person name="Basu M.K."/>
            <person name="Bauer D.J."/>
            <person name="Caceres C.E."/>
            <person name="Carmel L."/>
            <person name="Casola C."/>
            <person name="Choi J.H."/>
            <person name="Detter J.C."/>
            <person name="Dong Q."/>
            <person name="Dusheyko S."/>
            <person name="Eads B.D."/>
            <person name="Frohlich T."/>
            <person name="Geiler-Samerotte K.A."/>
            <person name="Gerlach D."/>
            <person name="Hatcher P."/>
            <person name="Jogdeo S."/>
            <person name="Krijgsveld J."/>
            <person name="Kriventseva E.V."/>
            <person name="Kultz D."/>
            <person name="Laforsch C."/>
            <person name="Lindquist E."/>
            <person name="Lopez J."/>
            <person name="Manak J.R."/>
            <person name="Muller J."/>
            <person name="Pangilinan J."/>
            <person name="Patwardhan R.P."/>
            <person name="Pitluck S."/>
            <person name="Pritham E.J."/>
            <person name="Rechtsteiner A."/>
            <person name="Rho M."/>
            <person name="Rogozin I.B."/>
            <person name="Sakarya O."/>
            <person name="Salamov A."/>
            <person name="Schaack S."/>
            <person name="Shapiro H."/>
            <person name="Shiga Y."/>
            <person name="Skalitzky C."/>
            <person name="Smith Z."/>
            <person name="Souvorov A."/>
            <person name="Sung W."/>
            <person name="Tang Z."/>
            <person name="Tsuchiya D."/>
            <person name="Tu H."/>
            <person name="Vos H."/>
            <person name="Wang M."/>
            <person name="Wolf Y.I."/>
            <person name="Yamagata H."/>
            <person name="Yamada T."/>
            <person name="Ye Y."/>
            <person name="Shaw J.R."/>
            <person name="Andrews J."/>
            <person name="Crease T.J."/>
            <person name="Tang H."/>
            <person name="Lucas S.M."/>
            <person name="Robertson H.M."/>
            <person name="Bork P."/>
            <person name="Koonin E.V."/>
            <person name="Zdobnov E.M."/>
            <person name="Grigoriev I.V."/>
            <person name="Lynch M."/>
            <person name="Boore J.L."/>
        </authorList>
    </citation>
    <scope>NUCLEOTIDE SEQUENCE [LARGE SCALE GENOMIC DNA]</scope>
</reference>
<sequence length="209" mass="24010">MEMMMNQPKNAGYRKTQQEEEEEEENLSVGDDTKRIVQDDDDGMAIVPTYEEKTRQESAAQARKKRHCQPLNQCVCLSVRLSLLDPQSSWPKKKTTKNDDQHVHTWPGQYTKRLSKGVRECVDDDFSKKPKRAPPNQEEEKDEQVDGRKQVAYEAYDEDSPDDKARNANEHLGRHFAGGGGTLVDHHRHPQQQQTQCTRQHNNNNNTGG</sequence>
<gene>
    <name evidence="2" type="ORF">DAPPUDRAFT_108936</name>
</gene>
<evidence type="ECO:0000256" key="1">
    <source>
        <dbReference type="SAM" id="MobiDB-lite"/>
    </source>
</evidence>
<feature type="region of interest" description="Disordered" evidence="1">
    <location>
        <begin position="1"/>
        <end position="44"/>
    </location>
</feature>
<proteinExistence type="predicted"/>
<feature type="region of interest" description="Disordered" evidence="1">
    <location>
        <begin position="87"/>
        <end position="111"/>
    </location>
</feature>
<evidence type="ECO:0000313" key="3">
    <source>
        <dbReference type="Proteomes" id="UP000000305"/>
    </source>
</evidence>
<accession>E9H1A3</accession>
<feature type="compositionally biased region" description="Low complexity" evidence="1">
    <location>
        <begin position="191"/>
        <end position="209"/>
    </location>
</feature>
<evidence type="ECO:0000313" key="2">
    <source>
        <dbReference type="EMBL" id="EFX74408.1"/>
    </source>
</evidence>
<dbReference type="KEGG" id="dpx:DAPPUDRAFT_108936"/>
<dbReference type="HOGENOM" id="CLU_1316613_0_0_1"/>
<dbReference type="AlphaFoldDB" id="E9H1A3"/>
<dbReference type="Proteomes" id="UP000000305">
    <property type="component" value="Unassembled WGS sequence"/>
</dbReference>
<protein>
    <submittedName>
        <fullName evidence="2">Uncharacterized protein</fullName>
    </submittedName>
</protein>
<keyword evidence="3" id="KW-1185">Reference proteome</keyword>
<feature type="compositionally biased region" description="Basic and acidic residues" evidence="1">
    <location>
        <begin position="162"/>
        <end position="173"/>
    </location>
</feature>
<name>E9H1A3_DAPPU</name>
<feature type="region of interest" description="Disordered" evidence="1">
    <location>
        <begin position="125"/>
        <end position="209"/>
    </location>
</feature>
<organism evidence="2 3">
    <name type="scientific">Daphnia pulex</name>
    <name type="common">Water flea</name>
    <dbReference type="NCBI Taxonomy" id="6669"/>
    <lineage>
        <taxon>Eukaryota</taxon>
        <taxon>Metazoa</taxon>
        <taxon>Ecdysozoa</taxon>
        <taxon>Arthropoda</taxon>
        <taxon>Crustacea</taxon>
        <taxon>Branchiopoda</taxon>
        <taxon>Diplostraca</taxon>
        <taxon>Cladocera</taxon>
        <taxon>Anomopoda</taxon>
        <taxon>Daphniidae</taxon>
        <taxon>Daphnia</taxon>
    </lineage>
</organism>
<dbReference type="InParanoid" id="E9H1A3"/>
<dbReference type="EMBL" id="GL732583">
    <property type="protein sequence ID" value="EFX74408.1"/>
    <property type="molecule type" value="Genomic_DNA"/>
</dbReference>